<protein>
    <submittedName>
        <fullName evidence="1">Uncharacterized protein</fullName>
    </submittedName>
</protein>
<evidence type="ECO:0000313" key="2">
    <source>
        <dbReference type="Proteomes" id="UP001295794"/>
    </source>
</evidence>
<sequence>MTDSCALSRLSFQAPHPGVRSCLNARGSRFPSQDRKSGFKIPRSAVNGKSPRCATGVEVLRSHSTLERGRNVVGCVAYTPVYDRSRSACGARGFVVRQRCCAALHSLSCPIF</sequence>
<gene>
    <name evidence="1" type="ORF">MYCIT1_LOCUS18919</name>
</gene>
<dbReference type="EMBL" id="CAVNYO010000188">
    <property type="protein sequence ID" value="CAK5272926.1"/>
    <property type="molecule type" value="Genomic_DNA"/>
</dbReference>
<comment type="caution">
    <text evidence="1">The sequence shown here is derived from an EMBL/GenBank/DDBJ whole genome shotgun (WGS) entry which is preliminary data.</text>
</comment>
<proteinExistence type="predicted"/>
<dbReference type="AlphaFoldDB" id="A0AAD2HDK8"/>
<evidence type="ECO:0000313" key="1">
    <source>
        <dbReference type="EMBL" id="CAK5272926.1"/>
    </source>
</evidence>
<dbReference type="Proteomes" id="UP001295794">
    <property type="component" value="Unassembled WGS sequence"/>
</dbReference>
<name>A0AAD2HDK8_9AGAR</name>
<accession>A0AAD2HDK8</accession>
<keyword evidence="2" id="KW-1185">Reference proteome</keyword>
<reference evidence="1" key="1">
    <citation type="submission" date="2023-11" db="EMBL/GenBank/DDBJ databases">
        <authorList>
            <person name="De Vega J J."/>
            <person name="De Vega J J."/>
        </authorList>
    </citation>
    <scope>NUCLEOTIDE SEQUENCE</scope>
</reference>
<organism evidence="1 2">
    <name type="scientific">Mycena citricolor</name>
    <dbReference type="NCBI Taxonomy" id="2018698"/>
    <lineage>
        <taxon>Eukaryota</taxon>
        <taxon>Fungi</taxon>
        <taxon>Dikarya</taxon>
        <taxon>Basidiomycota</taxon>
        <taxon>Agaricomycotina</taxon>
        <taxon>Agaricomycetes</taxon>
        <taxon>Agaricomycetidae</taxon>
        <taxon>Agaricales</taxon>
        <taxon>Marasmiineae</taxon>
        <taxon>Mycenaceae</taxon>
        <taxon>Mycena</taxon>
    </lineage>
</organism>